<reference evidence="3" key="1">
    <citation type="submission" date="2016-10" db="EMBL/GenBank/DDBJ databases">
        <authorList>
            <person name="Varghese N."/>
            <person name="Submissions S."/>
        </authorList>
    </citation>
    <scope>NUCLEOTIDE SEQUENCE [LARGE SCALE GENOMIC DNA]</scope>
    <source>
        <strain evidence="3">CGMCC 4.3568</strain>
    </source>
</reference>
<protein>
    <submittedName>
        <fullName evidence="2">DNA binding domain-containing protein, excisionase family</fullName>
    </submittedName>
</protein>
<dbReference type="Gene3D" id="1.10.1660.10">
    <property type="match status" value="1"/>
</dbReference>
<gene>
    <name evidence="2" type="ORF">SAMN05216266_101834</name>
</gene>
<keyword evidence="3" id="KW-1185">Reference proteome</keyword>
<proteinExistence type="predicted"/>
<dbReference type="Proteomes" id="UP000243799">
    <property type="component" value="Unassembled WGS sequence"/>
</dbReference>
<sequence length="143" mass="15551">MSAVLGERDVLMANERALTQARDVVQELPRDSEQFTASTTGGKAVALPPELSAIVGRILRVVAAGGTVTVGAMPEELTTTTAAKQLGVSRPTLMKMIKAGEITAHKVGTHTRLRTADVLQFQRQRQQRRRAAFDELRALEDED</sequence>
<name>A0A1I0W8D2_9PSEU</name>
<dbReference type="STRING" id="490629.SAMN05216266_101834"/>
<dbReference type="GO" id="GO:0003677">
    <property type="term" value="F:DNA binding"/>
    <property type="evidence" value="ECO:0007669"/>
    <property type="project" value="InterPro"/>
</dbReference>
<dbReference type="NCBIfam" id="TIGR01764">
    <property type="entry name" value="excise"/>
    <property type="match status" value="1"/>
</dbReference>
<feature type="domain" description="Helix-turn-helix" evidence="1">
    <location>
        <begin position="77"/>
        <end position="125"/>
    </location>
</feature>
<accession>A0A1I0W8D2</accession>
<dbReference type="AlphaFoldDB" id="A0A1I0W8D2"/>
<organism evidence="2 3">
    <name type="scientific">Amycolatopsis marina</name>
    <dbReference type="NCBI Taxonomy" id="490629"/>
    <lineage>
        <taxon>Bacteria</taxon>
        <taxon>Bacillati</taxon>
        <taxon>Actinomycetota</taxon>
        <taxon>Actinomycetes</taxon>
        <taxon>Pseudonocardiales</taxon>
        <taxon>Pseudonocardiaceae</taxon>
        <taxon>Amycolatopsis</taxon>
    </lineage>
</organism>
<dbReference type="Pfam" id="PF12728">
    <property type="entry name" value="HTH_17"/>
    <property type="match status" value="1"/>
</dbReference>
<dbReference type="InterPro" id="IPR041657">
    <property type="entry name" value="HTH_17"/>
</dbReference>
<evidence type="ECO:0000313" key="2">
    <source>
        <dbReference type="EMBL" id="SFA84995.1"/>
    </source>
</evidence>
<dbReference type="InterPro" id="IPR009061">
    <property type="entry name" value="DNA-bd_dom_put_sf"/>
</dbReference>
<dbReference type="SUPFAM" id="SSF46955">
    <property type="entry name" value="Putative DNA-binding domain"/>
    <property type="match status" value="1"/>
</dbReference>
<dbReference type="InterPro" id="IPR010093">
    <property type="entry name" value="SinI_DNA-bd"/>
</dbReference>
<evidence type="ECO:0000313" key="3">
    <source>
        <dbReference type="Proteomes" id="UP000243799"/>
    </source>
</evidence>
<evidence type="ECO:0000259" key="1">
    <source>
        <dbReference type="Pfam" id="PF12728"/>
    </source>
</evidence>
<dbReference type="EMBL" id="FOKG01000001">
    <property type="protein sequence ID" value="SFA84995.1"/>
    <property type="molecule type" value="Genomic_DNA"/>
</dbReference>